<feature type="compositionally biased region" description="Basic residues" evidence="1">
    <location>
        <begin position="235"/>
        <end position="244"/>
    </location>
</feature>
<feature type="compositionally biased region" description="Basic residues" evidence="1">
    <location>
        <begin position="280"/>
        <end position="292"/>
    </location>
</feature>
<evidence type="ECO:0000313" key="2">
    <source>
        <dbReference type="EMBL" id="RVX74245.1"/>
    </source>
</evidence>
<name>A0A438NET4_EXOME</name>
<accession>A0A438NET4</accession>
<sequence length="292" mass="32022">MATEISESSWNEIVSSFNTTLEQLEAHRTLLQGLVPSQISRHELAVEQIQKQLEHTLQIIVIFKQSNPTNSKPTTRSVASPAPPKNPEPIKENQAESSSAEDDKQTTSTPYIPAEPTIDPSGLFSVDTNPTPIEELIRTKPVHAGKKNNDRGHKRKISQTEGAALEEYNSSEHTPKKNRGKDSIHIPEADDSFEKGVAARLKAKQDRKIAKSNKKRKRQSDSSNGPGSSSNKATQNKKLKKANGKPKANPSGTESKTNLGLRPAPKKSNSGGEAVNGHSHNQRASKRRKKSR</sequence>
<evidence type="ECO:0000256" key="1">
    <source>
        <dbReference type="SAM" id="MobiDB-lite"/>
    </source>
</evidence>
<proteinExistence type="predicted"/>
<dbReference type="VEuPathDB" id="FungiDB:PV10_04835"/>
<feature type="region of interest" description="Disordered" evidence="1">
    <location>
        <begin position="67"/>
        <end position="292"/>
    </location>
</feature>
<dbReference type="EMBL" id="NAJM01000005">
    <property type="protein sequence ID" value="RVX74245.1"/>
    <property type="molecule type" value="Genomic_DNA"/>
</dbReference>
<feature type="compositionally biased region" description="Basic and acidic residues" evidence="1">
    <location>
        <begin position="180"/>
        <end position="194"/>
    </location>
</feature>
<comment type="caution">
    <text evidence="2">The sequence shown here is derived from an EMBL/GenBank/DDBJ whole genome shotgun (WGS) entry which is preliminary data.</text>
</comment>
<organism evidence="2 3">
    <name type="scientific">Exophiala mesophila</name>
    <name type="common">Black yeast-like fungus</name>
    <dbReference type="NCBI Taxonomy" id="212818"/>
    <lineage>
        <taxon>Eukaryota</taxon>
        <taxon>Fungi</taxon>
        <taxon>Dikarya</taxon>
        <taxon>Ascomycota</taxon>
        <taxon>Pezizomycotina</taxon>
        <taxon>Eurotiomycetes</taxon>
        <taxon>Chaetothyriomycetidae</taxon>
        <taxon>Chaetothyriales</taxon>
        <taxon>Herpotrichiellaceae</taxon>
        <taxon>Exophiala</taxon>
    </lineage>
</organism>
<dbReference type="OrthoDB" id="4155053at2759"/>
<evidence type="ECO:0000313" key="3">
    <source>
        <dbReference type="Proteomes" id="UP000288859"/>
    </source>
</evidence>
<gene>
    <name evidence="2" type="ORF">B0A52_02077</name>
</gene>
<dbReference type="Proteomes" id="UP000288859">
    <property type="component" value="Unassembled WGS sequence"/>
</dbReference>
<feature type="compositionally biased region" description="Low complexity" evidence="1">
    <location>
        <begin position="221"/>
        <end position="231"/>
    </location>
</feature>
<reference evidence="2 3" key="1">
    <citation type="submission" date="2017-03" db="EMBL/GenBank/DDBJ databases">
        <title>Genomes of endolithic fungi from Antarctica.</title>
        <authorList>
            <person name="Coleine C."/>
            <person name="Masonjones S."/>
            <person name="Stajich J.E."/>
        </authorList>
    </citation>
    <scope>NUCLEOTIDE SEQUENCE [LARGE SCALE GENOMIC DNA]</scope>
    <source>
        <strain evidence="2 3">CCFEE 6314</strain>
    </source>
</reference>
<feature type="compositionally biased region" description="Polar residues" evidence="1">
    <location>
        <begin position="67"/>
        <end position="78"/>
    </location>
</feature>
<feature type="compositionally biased region" description="Basic residues" evidence="1">
    <location>
        <begin position="140"/>
        <end position="157"/>
    </location>
</feature>
<protein>
    <submittedName>
        <fullName evidence="2">Uncharacterized protein</fullName>
    </submittedName>
</protein>
<dbReference type="AlphaFoldDB" id="A0A438NET4"/>